<evidence type="ECO:0000313" key="3">
    <source>
        <dbReference type="Proteomes" id="UP000325577"/>
    </source>
</evidence>
<dbReference type="Proteomes" id="UP000325577">
    <property type="component" value="Linkage Group LG13"/>
</dbReference>
<accession>A0A5J5BHP8</accession>
<feature type="region of interest" description="Disordered" evidence="1">
    <location>
        <begin position="1"/>
        <end position="136"/>
    </location>
</feature>
<evidence type="ECO:0000313" key="2">
    <source>
        <dbReference type="EMBL" id="KAA8541272.1"/>
    </source>
</evidence>
<gene>
    <name evidence="2" type="ORF">F0562_025235</name>
</gene>
<feature type="compositionally biased region" description="Low complexity" evidence="1">
    <location>
        <begin position="90"/>
        <end position="105"/>
    </location>
</feature>
<protein>
    <submittedName>
        <fullName evidence="2">Uncharacterized protein</fullName>
    </submittedName>
</protein>
<feature type="compositionally biased region" description="Basic residues" evidence="1">
    <location>
        <begin position="1"/>
        <end position="22"/>
    </location>
</feature>
<dbReference type="EMBL" id="CM018036">
    <property type="protein sequence ID" value="KAA8541272.1"/>
    <property type="molecule type" value="Genomic_DNA"/>
</dbReference>
<dbReference type="AlphaFoldDB" id="A0A5J5BHP8"/>
<keyword evidence="3" id="KW-1185">Reference proteome</keyword>
<proteinExistence type="predicted"/>
<organism evidence="2 3">
    <name type="scientific">Nyssa sinensis</name>
    <dbReference type="NCBI Taxonomy" id="561372"/>
    <lineage>
        <taxon>Eukaryota</taxon>
        <taxon>Viridiplantae</taxon>
        <taxon>Streptophyta</taxon>
        <taxon>Embryophyta</taxon>
        <taxon>Tracheophyta</taxon>
        <taxon>Spermatophyta</taxon>
        <taxon>Magnoliopsida</taxon>
        <taxon>eudicotyledons</taxon>
        <taxon>Gunneridae</taxon>
        <taxon>Pentapetalae</taxon>
        <taxon>asterids</taxon>
        <taxon>Cornales</taxon>
        <taxon>Nyssaceae</taxon>
        <taxon>Nyssa</taxon>
    </lineage>
</organism>
<reference evidence="2 3" key="1">
    <citation type="submission" date="2019-09" db="EMBL/GenBank/DDBJ databases">
        <title>A chromosome-level genome assembly of the Chinese tupelo Nyssa sinensis.</title>
        <authorList>
            <person name="Yang X."/>
            <person name="Kang M."/>
            <person name="Yang Y."/>
            <person name="Xiong H."/>
            <person name="Wang M."/>
            <person name="Zhang Z."/>
            <person name="Wang Z."/>
            <person name="Wu H."/>
            <person name="Ma T."/>
            <person name="Liu J."/>
            <person name="Xi Z."/>
        </authorList>
    </citation>
    <scope>NUCLEOTIDE SEQUENCE [LARGE SCALE GENOMIC DNA]</scope>
    <source>
        <strain evidence="2">J267</strain>
        <tissue evidence="2">Leaf</tissue>
    </source>
</reference>
<sequence>MEVTGRKRHHALMGSRRRRKLHVPGGLLAPAPILANRRNSTQTEPPAVMGQLHPSKSKPESAESSESTAPNIGATADVPISSNPSPAAEGIIGLRRGSAGSSSSSTAPNSRVQESSARAKDSSPSSPDDGPKKQRK</sequence>
<name>A0A5J5BHP8_9ASTE</name>
<evidence type="ECO:0000256" key="1">
    <source>
        <dbReference type="SAM" id="MobiDB-lite"/>
    </source>
</evidence>